<feature type="chain" id="PRO_5047240932" description="Calx-beta domain-containing protein" evidence="1">
    <location>
        <begin position="22"/>
        <end position="277"/>
    </location>
</feature>
<dbReference type="RefSeq" id="WP_344714565.1">
    <property type="nucleotide sequence ID" value="NZ_BAABCB010000019.1"/>
</dbReference>
<dbReference type="PROSITE" id="PS51257">
    <property type="entry name" value="PROKAR_LIPOPROTEIN"/>
    <property type="match status" value="1"/>
</dbReference>
<dbReference type="Proteomes" id="UP001501682">
    <property type="component" value="Unassembled WGS sequence"/>
</dbReference>
<comment type="caution">
    <text evidence="2">The sequence shown here is derived from an EMBL/GenBank/DDBJ whole genome shotgun (WGS) entry which is preliminary data.</text>
</comment>
<sequence length="277" mass="29472">MKKIIKLLPILLLVFAFSCGDDDFSENFTTDDPTTGWVEFATPNAGTTISAATETLSLPVSLRVPVYKDGLNVSYTIQAVEGDYTSILTTDDTLTFTPDPSGANGNTRVKSIDLHFENVADLTDLVVFDVVLTAVDVNGVTIGVDDESITTYRVSTPCPIVIADSYNVDVSALGGAAPSHTVDFTLVGPNQYSLASTWGPNFVGWATGDDSLNGQYPYPGFIIVNDDLTVDLISDDPLSPDGGTGTYDSCNDVFIISLTQGVFTTDFTVDLVMTAAE</sequence>
<proteinExistence type="predicted"/>
<name>A0ABP8CW69_9FLAO</name>
<dbReference type="EMBL" id="BAABCB010000019">
    <property type="protein sequence ID" value="GAA4244169.1"/>
    <property type="molecule type" value="Genomic_DNA"/>
</dbReference>
<evidence type="ECO:0000256" key="1">
    <source>
        <dbReference type="SAM" id="SignalP"/>
    </source>
</evidence>
<accession>A0ABP8CW69</accession>
<reference evidence="3" key="1">
    <citation type="journal article" date="2019" name="Int. J. Syst. Evol. Microbiol.">
        <title>The Global Catalogue of Microorganisms (GCM) 10K type strain sequencing project: providing services to taxonomists for standard genome sequencing and annotation.</title>
        <authorList>
            <consortium name="The Broad Institute Genomics Platform"/>
            <consortium name="The Broad Institute Genome Sequencing Center for Infectious Disease"/>
            <person name="Wu L."/>
            <person name="Ma J."/>
        </authorList>
    </citation>
    <scope>NUCLEOTIDE SEQUENCE [LARGE SCALE GENOMIC DNA]</scope>
    <source>
        <strain evidence="3">JCM 17633</strain>
    </source>
</reference>
<keyword evidence="3" id="KW-1185">Reference proteome</keyword>
<evidence type="ECO:0000313" key="3">
    <source>
        <dbReference type="Proteomes" id="UP001501682"/>
    </source>
</evidence>
<evidence type="ECO:0008006" key="4">
    <source>
        <dbReference type="Google" id="ProtNLM"/>
    </source>
</evidence>
<organism evidence="2 3">
    <name type="scientific">Winogradskyella damuponensis</name>
    <dbReference type="NCBI Taxonomy" id="943939"/>
    <lineage>
        <taxon>Bacteria</taxon>
        <taxon>Pseudomonadati</taxon>
        <taxon>Bacteroidota</taxon>
        <taxon>Flavobacteriia</taxon>
        <taxon>Flavobacteriales</taxon>
        <taxon>Flavobacteriaceae</taxon>
        <taxon>Winogradskyella</taxon>
    </lineage>
</organism>
<gene>
    <name evidence="2" type="ORF">GCM10022292_21640</name>
</gene>
<protein>
    <recommendedName>
        <fullName evidence="4">Calx-beta domain-containing protein</fullName>
    </recommendedName>
</protein>
<keyword evidence="1" id="KW-0732">Signal</keyword>
<evidence type="ECO:0000313" key="2">
    <source>
        <dbReference type="EMBL" id="GAA4244169.1"/>
    </source>
</evidence>
<feature type="signal peptide" evidence="1">
    <location>
        <begin position="1"/>
        <end position="21"/>
    </location>
</feature>